<evidence type="ECO:0000313" key="3">
    <source>
        <dbReference type="Proteomes" id="UP000295706"/>
    </source>
</evidence>
<sequence length="231" mass="27156">MAYLTFIERYFLASVAVFFIAVPLALSLYRYSSLDKAFKLLLIFLCLDLVIGLGMFHLAAYRTNNIPLVNLFVPVRYLLFAGMFFYNFKSIRLKKVIQYTMIGFVPFTLLDTYTSNANLADLHNHMVGKYAQVVESILVILWVLLYFYEIIKTLNVTNIISYPFFWVCAGLLIFYSGNIFYFPFWYYMNRWENDLQLGFIEEIPYAVEIISLFLFSIGIWLTKSHYDNIES</sequence>
<dbReference type="RefSeq" id="WP_132114221.1">
    <property type="nucleotide sequence ID" value="NZ_SMJU01000002.1"/>
</dbReference>
<keyword evidence="1" id="KW-0812">Transmembrane</keyword>
<feature type="transmembrane region" description="Helical" evidence="1">
    <location>
        <begin position="203"/>
        <end position="222"/>
    </location>
</feature>
<feature type="transmembrane region" description="Helical" evidence="1">
    <location>
        <begin position="130"/>
        <end position="148"/>
    </location>
</feature>
<reference evidence="2 3" key="1">
    <citation type="submission" date="2019-02" db="EMBL/GenBank/DDBJ databases">
        <title>Arundinibacter roseus gen. nov., sp. nov., a new member of the family Cytophagaceae.</title>
        <authorList>
            <person name="Szuroczki S."/>
            <person name="Khayer B."/>
            <person name="Sproer C."/>
            <person name="Toumi M."/>
            <person name="Szabo A."/>
            <person name="Felfoldi T."/>
            <person name="Schumann P."/>
            <person name="Toth E."/>
        </authorList>
    </citation>
    <scope>NUCLEOTIDE SEQUENCE [LARGE SCALE GENOMIC DNA]</scope>
    <source>
        <strain evidence="2 3">DMA-k-7a</strain>
    </source>
</reference>
<name>A0A4R4KIB5_9BACT</name>
<gene>
    <name evidence="2" type="ORF">EZE20_02635</name>
</gene>
<feature type="transmembrane region" description="Helical" evidence="1">
    <location>
        <begin position="66"/>
        <end position="86"/>
    </location>
</feature>
<organism evidence="2 3">
    <name type="scientific">Arundinibacter roseus</name>
    <dbReference type="NCBI Taxonomy" id="2070510"/>
    <lineage>
        <taxon>Bacteria</taxon>
        <taxon>Pseudomonadati</taxon>
        <taxon>Bacteroidota</taxon>
        <taxon>Cytophagia</taxon>
        <taxon>Cytophagales</taxon>
        <taxon>Spirosomataceae</taxon>
        <taxon>Arundinibacter</taxon>
    </lineage>
</organism>
<accession>A0A4R4KIB5</accession>
<evidence type="ECO:0000313" key="2">
    <source>
        <dbReference type="EMBL" id="TDB67838.1"/>
    </source>
</evidence>
<dbReference type="AlphaFoldDB" id="A0A4R4KIB5"/>
<keyword evidence="1" id="KW-1133">Transmembrane helix</keyword>
<feature type="transmembrane region" description="Helical" evidence="1">
    <location>
        <begin position="6"/>
        <end position="28"/>
    </location>
</feature>
<dbReference type="EMBL" id="SMJU01000002">
    <property type="protein sequence ID" value="TDB67838.1"/>
    <property type="molecule type" value="Genomic_DNA"/>
</dbReference>
<feature type="transmembrane region" description="Helical" evidence="1">
    <location>
        <begin position="160"/>
        <end position="183"/>
    </location>
</feature>
<keyword evidence="3" id="KW-1185">Reference proteome</keyword>
<dbReference type="OrthoDB" id="946849at2"/>
<protein>
    <submittedName>
        <fullName evidence="2">Uncharacterized protein</fullName>
    </submittedName>
</protein>
<dbReference type="Proteomes" id="UP000295706">
    <property type="component" value="Unassembled WGS sequence"/>
</dbReference>
<comment type="caution">
    <text evidence="2">The sequence shown here is derived from an EMBL/GenBank/DDBJ whole genome shotgun (WGS) entry which is preliminary data.</text>
</comment>
<evidence type="ECO:0000256" key="1">
    <source>
        <dbReference type="SAM" id="Phobius"/>
    </source>
</evidence>
<keyword evidence="1" id="KW-0472">Membrane</keyword>
<proteinExistence type="predicted"/>
<feature type="transmembrane region" description="Helical" evidence="1">
    <location>
        <begin position="93"/>
        <end position="110"/>
    </location>
</feature>
<feature type="transmembrane region" description="Helical" evidence="1">
    <location>
        <begin position="40"/>
        <end position="60"/>
    </location>
</feature>